<gene>
    <name evidence="2" type="ORF">BCM02_103148</name>
</gene>
<evidence type="ECO:0000313" key="3">
    <source>
        <dbReference type="Proteomes" id="UP000323257"/>
    </source>
</evidence>
<evidence type="ECO:0000256" key="1">
    <source>
        <dbReference type="ARBA" id="ARBA00022801"/>
    </source>
</evidence>
<dbReference type="RefSeq" id="WP_148928905.1">
    <property type="nucleotide sequence ID" value="NZ_VNHS01000003.1"/>
</dbReference>
<dbReference type="EMBL" id="VNHS01000003">
    <property type="protein sequence ID" value="TYP76486.1"/>
    <property type="molecule type" value="Genomic_DNA"/>
</dbReference>
<evidence type="ECO:0000313" key="2">
    <source>
        <dbReference type="EMBL" id="TYP76486.1"/>
    </source>
</evidence>
<dbReference type="SUPFAM" id="SSF48208">
    <property type="entry name" value="Six-hairpin glycosidases"/>
    <property type="match status" value="1"/>
</dbReference>
<reference evidence="2 3" key="1">
    <citation type="submission" date="2019-07" db="EMBL/GenBank/DDBJ databases">
        <title>Genomic Encyclopedia of Type Strains, Phase III (KMG-III): the genomes of soil and plant-associated and newly described type strains.</title>
        <authorList>
            <person name="Whitman W."/>
        </authorList>
    </citation>
    <scope>NUCLEOTIDE SEQUENCE [LARGE SCALE GENOMIC DNA]</scope>
    <source>
        <strain evidence="2 3">BL24</strain>
    </source>
</reference>
<dbReference type="InterPro" id="IPR052043">
    <property type="entry name" value="PolySaccharide_Degr_Enz"/>
</dbReference>
<dbReference type="Pfam" id="PF07470">
    <property type="entry name" value="Glyco_hydro_88"/>
    <property type="match status" value="1"/>
</dbReference>
<dbReference type="Proteomes" id="UP000323257">
    <property type="component" value="Unassembled WGS sequence"/>
</dbReference>
<keyword evidence="3" id="KW-1185">Reference proteome</keyword>
<dbReference type="PANTHER" id="PTHR33886:SF8">
    <property type="entry name" value="UNSATURATED RHAMNOGALACTURONAN HYDROLASE (EUROFUNG)"/>
    <property type="match status" value="1"/>
</dbReference>
<dbReference type="PANTHER" id="PTHR33886">
    <property type="entry name" value="UNSATURATED RHAMNOGALACTURONAN HYDROLASE (EUROFUNG)"/>
    <property type="match status" value="1"/>
</dbReference>
<dbReference type="AlphaFoldDB" id="A0A5S5CDU0"/>
<accession>A0A5S5CDU0</accession>
<dbReference type="InterPro" id="IPR012341">
    <property type="entry name" value="6hp_glycosidase-like_sf"/>
</dbReference>
<dbReference type="InterPro" id="IPR008928">
    <property type="entry name" value="6-hairpin_glycosidase_sf"/>
</dbReference>
<dbReference type="OrthoDB" id="9812931at2"/>
<comment type="caution">
    <text evidence="2">The sequence shown here is derived from an EMBL/GenBank/DDBJ whole genome shotgun (WGS) entry which is preliminary data.</text>
</comment>
<dbReference type="GO" id="GO:0016787">
    <property type="term" value="F:hydrolase activity"/>
    <property type="evidence" value="ECO:0007669"/>
    <property type="project" value="UniProtKB-KW"/>
</dbReference>
<proteinExistence type="predicted"/>
<dbReference type="InterPro" id="IPR010905">
    <property type="entry name" value="Glyco_hydro_88"/>
</dbReference>
<keyword evidence="1 2" id="KW-0378">Hydrolase</keyword>
<sequence>MTTNRSLYLSAAETARRVYGAMLQGKTGSWSMDMNGWDWVPGVGVIAIGEYARRSGQAEIMEGLDDWARRNIGKSERLRVINAVAPFAVLPELYAYTGNSVYEMAAARAGQWLTEEAPRTKEGAWEHTVTEDVKFAEQVWADTVFMAVLVLARVAKMTGNRAFAEEAVHQLLLHMRLLQDEATSLMFHGWNCEEGHPMSGARWTRANAWVAAGIPMIAEAMEGLASLPKEIIDRYRELMGATARYQRGDGLWPTVLDRPEFYPETSGSAGIAYGMKRGIHSGWLDAGLAAQADLTLKAVLDLVPEDGIVQGVSGGTPVMDSIEAYNSIPRHPTLYGQGLVLMLLSEYR</sequence>
<organism evidence="2 3">
    <name type="scientific">Paenibacillus methanolicus</name>
    <dbReference type="NCBI Taxonomy" id="582686"/>
    <lineage>
        <taxon>Bacteria</taxon>
        <taxon>Bacillati</taxon>
        <taxon>Bacillota</taxon>
        <taxon>Bacilli</taxon>
        <taxon>Bacillales</taxon>
        <taxon>Paenibacillaceae</taxon>
        <taxon>Paenibacillus</taxon>
    </lineage>
</organism>
<protein>
    <submittedName>
        <fullName evidence="2">Unsaturated rhamnogalacturonyl hydrolase</fullName>
    </submittedName>
</protein>
<dbReference type="Gene3D" id="1.50.10.10">
    <property type="match status" value="1"/>
</dbReference>
<dbReference type="GO" id="GO:0005975">
    <property type="term" value="P:carbohydrate metabolic process"/>
    <property type="evidence" value="ECO:0007669"/>
    <property type="project" value="InterPro"/>
</dbReference>
<name>A0A5S5CDU0_9BACL</name>